<dbReference type="EMBL" id="CP043420">
    <property type="protein sequence ID" value="QEL11740.1"/>
    <property type="molecule type" value="Genomic_DNA"/>
</dbReference>
<dbReference type="AlphaFoldDB" id="A0A5C0ZYI1"/>
<evidence type="ECO:0000313" key="4">
    <source>
        <dbReference type="EMBL" id="QEL11740.1"/>
    </source>
</evidence>
<feature type="active site" description="Proton acceptor" evidence="1">
    <location>
        <position position="81"/>
    </location>
</feature>
<dbReference type="InterPro" id="IPR002624">
    <property type="entry name" value="DCK/DGK"/>
</dbReference>
<dbReference type="InterPro" id="IPR027417">
    <property type="entry name" value="P-loop_NTPase"/>
</dbReference>
<keyword evidence="4" id="KW-0418">Kinase</keyword>
<feature type="domain" description="Deoxynucleoside kinase" evidence="3">
    <location>
        <begin position="3"/>
        <end position="192"/>
    </location>
</feature>
<dbReference type="PANTHER" id="PTHR10513:SF46">
    <property type="entry name" value="DEOXYGUANOSINE KINASE"/>
    <property type="match status" value="1"/>
</dbReference>
<evidence type="ECO:0000256" key="2">
    <source>
        <dbReference type="PIRSR" id="PIRSR000705-3"/>
    </source>
</evidence>
<evidence type="ECO:0000256" key="1">
    <source>
        <dbReference type="PIRSR" id="PIRSR000705-1"/>
    </source>
</evidence>
<evidence type="ECO:0000313" key="5">
    <source>
        <dbReference type="Proteomes" id="UP000322553"/>
    </source>
</evidence>
<dbReference type="Proteomes" id="UP000322553">
    <property type="component" value="Chromosome"/>
</dbReference>
<dbReference type="OrthoDB" id="9776634at2"/>
<evidence type="ECO:0000259" key="3">
    <source>
        <dbReference type="Pfam" id="PF01712"/>
    </source>
</evidence>
<keyword evidence="2" id="KW-0067">ATP-binding</keyword>
<dbReference type="InterPro" id="IPR050566">
    <property type="entry name" value="Deoxyribonucleoside_kinase"/>
</dbReference>
<dbReference type="KEGG" id="kuy:FY550_11715"/>
<keyword evidence="5" id="KW-1185">Reference proteome</keyword>
<dbReference type="InterPro" id="IPR031314">
    <property type="entry name" value="DNK_dom"/>
</dbReference>
<dbReference type="GO" id="GO:0019136">
    <property type="term" value="F:deoxynucleoside kinase activity"/>
    <property type="evidence" value="ECO:0007669"/>
    <property type="project" value="InterPro"/>
</dbReference>
<dbReference type="PANTHER" id="PTHR10513">
    <property type="entry name" value="DEOXYNUCLEOSIDE KINASE"/>
    <property type="match status" value="1"/>
</dbReference>
<accession>A0A5C0ZYI1</accession>
<dbReference type="SUPFAM" id="SSF52540">
    <property type="entry name" value="P-loop containing nucleoside triphosphate hydrolases"/>
    <property type="match status" value="1"/>
</dbReference>
<dbReference type="Pfam" id="PF01712">
    <property type="entry name" value="dNK"/>
    <property type="match status" value="1"/>
</dbReference>
<gene>
    <name evidence="4" type="ORF">FY550_11715</name>
</gene>
<dbReference type="CDD" id="cd01673">
    <property type="entry name" value="dNK"/>
    <property type="match status" value="1"/>
</dbReference>
<dbReference type="RefSeq" id="WP_139148714.1">
    <property type="nucleotide sequence ID" value="NZ_CP043420.1"/>
</dbReference>
<sequence>MLIAFEGPIGAGKTTLARQLADHLGQSTRLLLEDFAGNAFLSDFHIQAERWALPTQLEFLISRHEQLCLPDADPDAIIIADHTLMKDRIFAELLLDGRELALYERIAQALDNGYPTPDVLVYLDAPTPVLLERIAQRGRTFEQNISGDYLDALRQAYSRYLDAPETSILVVRQDTSSIPLNAADETRRLWQRIRHVVGH</sequence>
<dbReference type="GO" id="GO:0005524">
    <property type="term" value="F:ATP binding"/>
    <property type="evidence" value="ECO:0007669"/>
    <property type="project" value="UniProtKB-KW"/>
</dbReference>
<dbReference type="Gene3D" id="3.40.50.300">
    <property type="entry name" value="P-loop containing nucleotide triphosphate hydrolases"/>
    <property type="match status" value="1"/>
</dbReference>
<feature type="binding site" evidence="2">
    <location>
        <begin position="133"/>
        <end position="137"/>
    </location>
    <ligand>
        <name>ATP</name>
        <dbReference type="ChEBI" id="CHEBI:30616"/>
    </ligand>
</feature>
<dbReference type="PIRSF" id="PIRSF000705">
    <property type="entry name" value="DNK"/>
    <property type="match status" value="1"/>
</dbReference>
<proteinExistence type="predicted"/>
<name>A0A5C0ZYI1_9GAMM</name>
<keyword evidence="4" id="KW-0808">Transferase</keyword>
<protein>
    <submittedName>
        <fullName evidence="4">Deoxynucleoside kinase</fullName>
    </submittedName>
</protein>
<feature type="binding site" evidence="2">
    <location>
        <begin position="7"/>
        <end position="15"/>
    </location>
    <ligand>
        <name>ATP</name>
        <dbReference type="ChEBI" id="CHEBI:30616"/>
    </ligand>
</feature>
<keyword evidence="2" id="KW-0547">Nucleotide-binding</keyword>
<organism evidence="4 5">
    <name type="scientific">Kushneria phosphatilytica</name>
    <dbReference type="NCBI Taxonomy" id="657387"/>
    <lineage>
        <taxon>Bacteria</taxon>
        <taxon>Pseudomonadati</taxon>
        <taxon>Pseudomonadota</taxon>
        <taxon>Gammaproteobacteria</taxon>
        <taxon>Oceanospirillales</taxon>
        <taxon>Halomonadaceae</taxon>
        <taxon>Kushneria</taxon>
    </lineage>
</organism>
<reference evidence="4 5" key="1">
    <citation type="submission" date="2019-08" db="EMBL/GenBank/DDBJ databases">
        <title>Complete genome sequence of Kushneria sp. YCWA18, a halophilic phosphate-solubilizing bacterium isolated from Daqiao saltern in China.</title>
        <authorList>
            <person name="Du G.-X."/>
            <person name="Qu L.-Y."/>
        </authorList>
    </citation>
    <scope>NUCLEOTIDE SEQUENCE [LARGE SCALE GENOMIC DNA]</scope>
    <source>
        <strain evidence="4 5">YCWA18</strain>
    </source>
</reference>
<dbReference type="GO" id="GO:0005737">
    <property type="term" value="C:cytoplasm"/>
    <property type="evidence" value="ECO:0007669"/>
    <property type="project" value="TreeGrafter"/>
</dbReference>